<organism evidence="1 2">
    <name type="scientific">Arachidicoccus soli</name>
    <dbReference type="NCBI Taxonomy" id="2341117"/>
    <lineage>
        <taxon>Bacteria</taxon>
        <taxon>Pseudomonadati</taxon>
        <taxon>Bacteroidota</taxon>
        <taxon>Chitinophagia</taxon>
        <taxon>Chitinophagales</taxon>
        <taxon>Chitinophagaceae</taxon>
        <taxon>Arachidicoccus</taxon>
    </lineage>
</organism>
<name>A0A386HRT7_9BACT</name>
<evidence type="ECO:0000313" key="2">
    <source>
        <dbReference type="Proteomes" id="UP000266118"/>
    </source>
</evidence>
<sequence>MNKKKDKATYNYFFHCIFFTFPLSPNRIANGLHTYSLKIYSACVPNKRIQSIKHTPFKVPFA</sequence>
<keyword evidence="2" id="KW-1185">Reference proteome</keyword>
<proteinExistence type="predicted"/>
<dbReference type="KEGG" id="ark:D6B99_11415"/>
<reference evidence="1 2" key="1">
    <citation type="submission" date="2018-09" db="EMBL/GenBank/DDBJ databases">
        <title>Arachidicoccus sp. nov., a bacterium isolated from soil.</title>
        <authorList>
            <person name="Weon H.-Y."/>
            <person name="Kwon S.-W."/>
            <person name="Lee S.A."/>
        </authorList>
    </citation>
    <scope>NUCLEOTIDE SEQUENCE [LARGE SCALE GENOMIC DNA]</scope>
    <source>
        <strain evidence="1 2">KIS59-12</strain>
    </source>
</reference>
<gene>
    <name evidence="1" type="ORF">D6B99_11415</name>
</gene>
<dbReference type="EMBL" id="CP032489">
    <property type="protein sequence ID" value="AYD48151.1"/>
    <property type="molecule type" value="Genomic_DNA"/>
</dbReference>
<protein>
    <submittedName>
        <fullName evidence="1">Uncharacterized protein</fullName>
    </submittedName>
</protein>
<accession>A0A386HRT7</accession>
<evidence type="ECO:0000313" key="1">
    <source>
        <dbReference type="EMBL" id="AYD48151.1"/>
    </source>
</evidence>
<dbReference type="AlphaFoldDB" id="A0A386HRT7"/>
<dbReference type="Proteomes" id="UP000266118">
    <property type="component" value="Chromosome"/>
</dbReference>